<dbReference type="Proteomes" id="UP000093000">
    <property type="component" value="Unassembled WGS sequence"/>
</dbReference>
<reference evidence="2 3" key="1">
    <citation type="submission" date="2016-03" db="EMBL/GenBank/DDBJ databases">
        <title>Choanephora cucurbitarum.</title>
        <authorList>
            <person name="Min B."/>
            <person name="Park H."/>
            <person name="Park J.-H."/>
            <person name="Shin H.-D."/>
            <person name="Choi I.-G."/>
        </authorList>
    </citation>
    <scope>NUCLEOTIDE SEQUENCE [LARGE SCALE GENOMIC DNA]</scope>
    <source>
        <strain evidence="2 3">KUS-F28377</strain>
    </source>
</reference>
<keyword evidence="3" id="KW-1185">Reference proteome</keyword>
<dbReference type="AlphaFoldDB" id="A0A1C7N662"/>
<evidence type="ECO:0000256" key="1">
    <source>
        <dbReference type="SAM" id="Phobius"/>
    </source>
</evidence>
<evidence type="ECO:0000313" key="3">
    <source>
        <dbReference type="Proteomes" id="UP000093000"/>
    </source>
</evidence>
<feature type="transmembrane region" description="Helical" evidence="1">
    <location>
        <begin position="160"/>
        <end position="185"/>
    </location>
</feature>
<feature type="transmembrane region" description="Helical" evidence="1">
    <location>
        <begin position="118"/>
        <end position="140"/>
    </location>
</feature>
<dbReference type="OrthoDB" id="2247845at2759"/>
<evidence type="ECO:0000313" key="2">
    <source>
        <dbReference type="EMBL" id="OBZ84511.1"/>
    </source>
</evidence>
<keyword evidence="1" id="KW-0472">Membrane</keyword>
<feature type="transmembrane region" description="Helical" evidence="1">
    <location>
        <begin position="7"/>
        <end position="34"/>
    </location>
</feature>
<sequence length="203" mass="22770">MPVGVFSIFGVICALLGLSSFLISMIALFPINIFNSVKSCIVLAKTMSGLEDEPIPSIFFACSITISALSILFFYKIVHKGMNSGKTEQSHTNYGSTQNGTNKNDDNQFLVKHRQHMFNAYTFGFIFLNVFWAALAYLLLTRVQPEEIQPVVYRAMQSQFFAVFYDLIVLMAAGITMGLASVFFITGRKLRNKPNHTNYFSIV</sequence>
<feature type="transmembrane region" description="Helical" evidence="1">
    <location>
        <begin position="54"/>
        <end position="75"/>
    </location>
</feature>
<keyword evidence="1" id="KW-0812">Transmembrane</keyword>
<name>A0A1C7N662_9FUNG</name>
<gene>
    <name evidence="2" type="ORF">A0J61_07437</name>
</gene>
<dbReference type="EMBL" id="LUGH01000501">
    <property type="protein sequence ID" value="OBZ84511.1"/>
    <property type="molecule type" value="Genomic_DNA"/>
</dbReference>
<proteinExistence type="predicted"/>
<organism evidence="2 3">
    <name type="scientific">Choanephora cucurbitarum</name>
    <dbReference type="NCBI Taxonomy" id="101091"/>
    <lineage>
        <taxon>Eukaryota</taxon>
        <taxon>Fungi</taxon>
        <taxon>Fungi incertae sedis</taxon>
        <taxon>Mucoromycota</taxon>
        <taxon>Mucoromycotina</taxon>
        <taxon>Mucoromycetes</taxon>
        <taxon>Mucorales</taxon>
        <taxon>Mucorineae</taxon>
        <taxon>Choanephoraceae</taxon>
        <taxon>Choanephoroideae</taxon>
        <taxon>Choanephora</taxon>
    </lineage>
</organism>
<accession>A0A1C7N662</accession>
<protein>
    <submittedName>
        <fullName evidence="2">Uncharacterized protein</fullName>
    </submittedName>
</protein>
<dbReference type="InParanoid" id="A0A1C7N662"/>
<comment type="caution">
    <text evidence="2">The sequence shown here is derived from an EMBL/GenBank/DDBJ whole genome shotgun (WGS) entry which is preliminary data.</text>
</comment>
<keyword evidence="1" id="KW-1133">Transmembrane helix</keyword>